<keyword evidence="1" id="KW-0472">Membrane</keyword>
<proteinExistence type="predicted"/>
<evidence type="ECO:0000313" key="2">
    <source>
        <dbReference type="EMBL" id="MEQ2293245.1"/>
    </source>
</evidence>
<dbReference type="EMBL" id="JAHRIP010032088">
    <property type="protein sequence ID" value="MEQ2293245.1"/>
    <property type="molecule type" value="Genomic_DNA"/>
</dbReference>
<protein>
    <submittedName>
        <fullName evidence="2">Uncharacterized protein</fullName>
    </submittedName>
</protein>
<keyword evidence="1" id="KW-0812">Transmembrane</keyword>
<keyword evidence="1" id="KW-1133">Transmembrane helix</keyword>
<comment type="caution">
    <text evidence="2">The sequence shown here is derived from an EMBL/GenBank/DDBJ whole genome shotgun (WGS) entry which is preliminary data.</text>
</comment>
<feature type="transmembrane region" description="Helical" evidence="1">
    <location>
        <begin position="110"/>
        <end position="128"/>
    </location>
</feature>
<accession>A0ABV0YHD9</accession>
<keyword evidence="3" id="KW-1185">Reference proteome</keyword>
<feature type="transmembrane region" description="Helical" evidence="1">
    <location>
        <begin position="73"/>
        <end position="98"/>
    </location>
</feature>
<sequence length="134" mass="14991">MNHVGDTSSVRKNVLLSDETKIKLFAKCWVWWKPNIARNPEYTIPPNLNIVVAASCCGGASSAGKISQHRLPIFPFTFTHLLQPFLFIICNFTTFIPFTPSPSPFLHHSSLLPLLILVLLSCVAEWKFTPNNPA</sequence>
<gene>
    <name evidence="2" type="ORF">AMECASPLE_031324</name>
</gene>
<evidence type="ECO:0000313" key="3">
    <source>
        <dbReference type="Proteomes" id="UP001469553"/>
    </source>
</evidence>
<name>A0ABV0YHD9_9TELE</name>
<organism evidence="2 3">
    <name type="scientific">Ameca splendens</name>
    <dbReference type="NCBI Taxonomy" id="208324"/>
    <lineage>
        <taxon>Eukaryota</taxon>
        <taxon>Metazoa</taxon>
        <taxon>Chordata</taxon>
        <taxon>Craniata</taxon>
        <taxon>Vertebrata</taxon>
        <taxon>Euteleostomi</taxon>
        <taxon>Actinopterygii</taxon>
        <taxon>Neopterygii</taxon>
        <taxon>Teleostei</taxon>
        <taxon>Neoteleostei</taxon>
        <taxon>Acanthomorphata</taxon>
        <taxon>Ovalentaria</taxon>
        <taxon>Atherinomorphae</taxon>
        <taxon>Cyprinodontiformes</taxon>
        <taxon>Goodeidae</taxon>
        <taxon>Ameca</taxon>
    </lineage>
</organism>
<evidence type="ECO:0000256" key="1">
    <source>
        <dbReference type="SAM" id="Phobius"/>
    </source>
</evidence>
<dbReference type="Proteomes" id="UP001469553">
    <property type="component" value="Unassembled WGS sequence"/>
</dbReference>
<reference evidence="2 3" key="1">
    <citation type="submission" date="2021-06" db="EMBL/GenBank/DDBJ databases">
        <authorList>
            <person name="Palmer J.M."/>
        </authorList>
    </citation>
    <scope>NUCLEOTIDE SEQUENCE [LARGE SCALE GENOMIC DNA]</scope>
    <source>
        <strain evidence="2 3">AS_MEX2019</strain>
        <tissue evidence="2">Muscle</tissue>
    </source>
</reference>